<keyword evidence="4" id="KW-0808">Transferase</keyword>
<dbReference type="NCBIfam" id="TIGR00453">
    <property type="entry name" value="ispD"/>
    <property type="match status" value="1"/>
</dbReference>
<dbReference type="EMBL" id="CAFBMM010000137">
    <property type="protein sequence ID" value="CAB4919908.1"/>
    <property type="molecule type" value="Genomic_DNA"/>
</dbReference>
<organism evidence="8">
    <name type="scientific">freshwater metagenome</name>
    <dbReference type="NCBI Taxonomy" id="449393"/>
    <lineage>
        <taxon>unclassified sequences</taxon>
        <taxon>metagenomes</taxon>
        <taxon>ecological metagenomes</taxon>
    </lineage>
</organism>
<dbReference type="InterPro" id="IPR018294">
    <property type="entry name" value="ISPD_synthase_CS"/>
</dbReference>
<dbReference type="EMBL" id="CAFBOF010000077">
    <property type="protein sequence ID" value="CAB4990752.1"/>
    <property type="molecule type" value="Genomic_DNA"/>
</dbReference>
<dbReference type="SUPFAM" id="SSF53448">
    <property type="entry name" value="Nucleotide-diphospho-sugar transferases"/>
    <property type="match status" value="1"/>
</dbReference>
<dbReference type="InterPro" id="IPR029044">
    <property type="entry name" value="Nucleotide-diphossugar_trans"/>
</dbReference>
<protein>
    <recommendedName>
        <fullName evidence="3">2-C-methyl-D-erythritol 4-phosphate cytidylyltransferase</fullName>
        <ecNumber evidence="3">2.7.7.60</ecNumber>
    </recommendedName>
</protein>
<evidence type="ECO:0000256" key="6">
    <source>
        <dbReference type="ARBA" id="ARBA00023229"/>
    </source>
</evidence>
<dbReference type="AlphaFoldDB" id="A0A6J7NJ41"/>
<dbReference type="CDD" id="cd02516">
    <property type="entry name" value="CDP-ME_synthetase"/>
    <property type="match status" value="1"/>
</dbReference>
<proteinExistence type="inferred from homology"/>
<dbReference type="HAMAP" id="MF_00108">
    <property type="entry name" value="IspD"/>
    <property type="match status" value="1"/>
</dbReference>
<gene>
    <name evidence="7" type="ORF">UFOPK3605_01600</name>
    <name evidence="8" type="ORF">UFOPK3897_01717</name>
</gene>
<comment type="similarity">
    <text evidence="2">Belongs to the IspD/TarI cytidylyltransferase family. IspD subfamily.</text>
</comment>
<dbReference type="Gene3D" id="3.90.550.10">
    <property type="entry name" value="Spore Coat Polysaccharide Biosynthesis Protein SpsA, Chain A"/>
    <property type="match status" value="1"/>
</dbReference>
<accession>A0A6J7NJ41</accession>
<evidence type="ECO:0000313" key="7">
    <source>
        <dbReference type="EMBL" id="CAB4919908.1"/>
    </source>
</evidence>
<dbReference type="PANTHER" id="PTHR32125">
    <property type="entry name" value="2-C-METHYL-D-ERYTHRITOL 4-PHOSPHATE CYTIDYLYLTRANSFERASE, CHLOROPLASTIC"/>
    <property type="match status" value="1"/>
</dbReference>
<evidence type="ECO:0000256" key="2">
    <source>
        <dbReference type="ARBA" id="ARBA00009789"/>
    </source>
</evidence>
<dbReference type="InterPro" id="IPR050088">
    <property type="entry name" value="IspD/TarI_cytidylyltransf_bact"/>
</dbReference>
<name>A0A6J7NJ41_9ZZZZ</name>
<dbReference type="UniPathway" id="UPA00056">
    <property type="reaction ID" value="UER00093"/>
</dbReference>
<dbReference type="InterPro" id="IPR001228">
    <property type="entry name" value="IspD"/>
</dbReference>
<dbReference type="GO" id="GO:0019288">
    <property type="term" value="P:isopentenyl diphosphate biosynthetic process, methylerythritol 4-phosphate pathway"/>
    <property type="evidence" value="ECO:0007669"/>
    <property type="project" value="UniProtKB-UniPathway"/>
</dbReference>
<comment type="pathway">
    <text evidence="1">Isoprenoid biosynthesis; isopentenyl diphosphate biosynthesis via DXP pathway; isopentenyl diphosphate from 1-deoxy-D-xylulose 5-phosphate: step 2/6.</text>
</comment>
<evidence type="ECO:0000256" key="3">
    <source>
        <dbReference type="ARBA" id="ARBA00012526"/>
    </source>
</evidence>
<dbReference type="PROSITE" id="PS01295">
    <property type="entry name" value="ISPD"/>
    <property type="match status" value="1"/>
</dbReference>
<evidence type="ECO:0000256" key="5">
    <source>
        <dbReference type="ARBA" id="ARBA00022695"/>
    </source>
</evidence>
<dbReference type="InterPro" id="IPR034683">
    <property type="entry name" value="IspD/TarI"/>
</dbReference>
<reference evidence="8" key="1">
    <citation type="submission" date="2020-05" db="EMBL/GenBank/DDBJ databases">
        <authorList>
            <person name="Chiriac C."/>
            <person name="Salcher M."/>
            <person name="Ghai R."/>
            <person name="Kavagutti S V."/>
        </authorList>
    </citation>
    <scope>NUCLEOTIDE SEQUENCE</scope>
</reference>
<dbReference type="EC" id="2.7.7.60" evidence="3"/>
<evidence type="ECO:0000256" key="4">
    <source>
        <dbReference type="ARBA" id="ARBA00022679"/>
    </source>
</evidence>
<dbReference type="GO" id="GO:0050518">
    <property type="term" value="F:2-C-methyl-D-erythritol 4-phosphate cytidylyltransferase activity"/>
    <property type="evidence" value="ECO:0007669"/>
    <property type="project" value="UniProtKB-EC"/>
</dbReference>
<evidence type="ECO:0000313" key="8">
    <source>
        <dbReference type="EMBL" id="CAB4990752.1"/>
    </source>
</evidence>
<dbReference type="Pfam" id="PF01128">
    <property type="entry name" value="IspD"/>
    <property type="match status" value="1"/>
</dbReference>
<sequence>MERTVRERTGAIVVAAGRGERLGSPKQFLVVGSSRLVDHAVAAASATCDEVVVVLPANQGWDGAAVTSCVAGGKTRAESVRAGLAALSADVEIIVVHDAARPLATPELFSLVIDVVHSGADAAVPAVLITDTIKRVQSDRVVETVDRSGLVATQTPQAFRSSVLRAAHENSPEATDDAALVEAAGGSVVVVTGDARNLKVTTLADVAIVEALLGEASR</sequence>
<evidence type="ECO:0000256" key="1">
    <source>
        <dbReference type="ARBA" id="ARBA00004787"/>
    </source>
</evidence>
<keyword evidence="5" id="KW-0548">Nucleotidyltransferase</keyword>
<dbReference type="PANTHER" id="PTHR32125:SF4">
    <property type="entry name" value="2-C-METHYL-D-ERYTHRITOL 4-PHOSPHATE CYTIDYLYLTRANSFERASE, CHLOROPLASTIC"/>
    <property type="match status" value="1"/>
</dbReference>
<keyword evidence="6" id="KW-0414">Isoprene biosynthesis</keyword>